<evidence type="ECO:0000259" key="1">
    <source>
        <dbReference type="Pfam" id="PF00149"/>
    </source>
</evidence>
<keyword evidence="3" id="KW-1185">Reference proteome</keyword>
<sequence>MRLNRSEVMNIVKLKMEDYDRIWVISDIHGYHDLFLKLLNKIKLTAKDLLIINGDSCDRGPSSFEMYETIEKLIDGGLNIIHTFGNHEDLMVNAIEDGELFAWYRNGGRQTVDSYKKKYEILSKHLKYIKNMPMAVDLGKYFVVHAGINPQKTIEEQTSYEMTWIRGDFIDHPLLKTDKIIVYGHTPNLDGKIHFVDDQKISIDCGSYNTGVVGAIELKSMEIIYENTHRLNIYLNQHFKKR</sequence>
<feature type="domain" description="Calcineurin-like phosphoesterase" evidence="1">
    <location>
        <begin position="21"/>
        <end position="198"/>
    </location>
</feature>
<dbReference type="Gene3D" id="3.60.21.10">
    <property type="match status" value="1"/>
</dbReference>
<protein>
    <submittedName>
        <fullName evidence="2">Serine/threonine protein phosphatase</fullName>
    </submittedName>
</protein>
<dbReference type="Pfam" id="PF00149">
    <property type="entry name" value="Metallophos"/>
    <property type="match status" value="1"/>
</dbReference>
<evidence type="ECO:0000313" key="3">
    <source>
        <dbReference type="Proteomes" id="UP000263486"/>
    </source>
</evidence>
<dbReference type="PANTHER" id="PTHR42850">
    <property type="entry name" value="METALLOPHOSPHOESTERASE"/>
    <property type="match status" value="1"/>
</dbReference>
<dbReference type="Proteomes" id="UP000263486">
    <property type="component" value="Unassembled WGS sequence"/>
</dbReference>
<dbReference type="CDD" id="cd00144">
    <property type="entry name" value="MPP_PPP_family"/>
    <property type="match status" value="1"/>
</dbReference>
<comment type="caution">
    <text evidence="2">The sequence shown here is derived from an EMBL/GenBank/DDBJ whole genome shotgun (WGS) entry which is preliminary data.</text>
</comment>
<dbReference type="SUPFAM" id="SSF56300">
    <property type="entry name" value="Metallo-dependent phosphatases"/>
    <property type="match status" value="1"/>
</dbReference>
<gene>
    <name evidence="2" type="ORF">DYH56_02480</name>
</gene>
<dbReference type="InterPro" id="IPR029052">
    <property type="entry name" value="Metallo-depent_PP-like"/>
</dbReference>
<name>A0ABX9KJP3_9FUSO</name>
<organism evidence="2 3">
    <name type="scientific">Psychrilyobacter piezotolerans</name>
    <dbReference type="NCBI Taxonomy" id="2293438"/>
    <lineage>
        <taxon>Bacteria</taxon>
        <taxon>Fusobacteriati</taxon>
        <taxon>Fusobacteriota</taxon>
        <taxon>Fusobacteriia</taxon>
        <taxon>Fusobacteriales</taxon>
        <taxon>Fusobacteriaceae</taxon>
        <taxon>Psychrilyobacter</taxon>
    </lineage>
</organism>
<dbReference type="InterPro" id="IPR004843">
    <property type="entry name" value="Calcineurin-like_PHP"/>
</dbReference>
<reference evidence="2 3" key="1">
    <citation type="submission" date="2018-08" db="EMBL/GenBank/DDBJ databases">
        <title>Draft genome sequence of Psychrilyobacter sp. strain SD5 isolated from Black Sea water.</title>
        <authorList>
            <person name="Yadav S."/>
            <person name="Villanueva L."/>
            <person name="Damste J.S.S."/>
        </authorList>
    </citation>
    <scope>NUCLEOTIDE SEQUENCE [LARGE SCALE GENOMIC DNA]</scope>
    <source>
        <strain evidence="2 3">SD5</strain>
    </source>
</reference>
<proteinExistence type="predicted"/>
<dbReference type="EMBL" id="QUAJ01000003">
    <property type="protein sequence ID" value="REI42653.1"/>
    <property type="molecule type" value="Genomic_DNA"/>
</dbReference>
<accession>A0ABX9KJP3</accession>
<evidence type="ECO:0000313" key="2">
    <source>
        <dbReference type="EMBL" id="REI42653.1"/>
    </source>
</evidence>
<dbReference type="PANTHER" id="PTHR42850:SF4">
    <property type="entry name" value="ZINC-DEPENDENT ENDOPOLYPHOSPHATASE"/>
    <property type="match status" value="1"/>
</dbReference>
<dbReference type="InterPro" id="IPR050126">
    <property type="entry name" value="Ap4A_hydrolase"/>
</dbReference>